<name>A0ABS0SPX8_9FLAO</name>
<gene>
    <name evidence="2" type="ORF">I7X30_12240</name>
</gene>
<dbReference type="RefSeq" id="WP_198467403.1">
    <property type="nucleotide sequence ID" value="NZ_JAEFDC010000013.1"/>
</dbReference>
<dbReference type="EMBL" id="JAEFDC010000013">
    <property type="protein sequence ID" value="MBI1647818.1"/>
    <property type="molecule type" value="Genomic_DNA"/>
</dbReference>
<dbReference type="Proteomes" id="UP000641139">
    <property type="component" value="Unassembled WGS sequence"/>
</dbReference>
<dbReference type="Pfam" id="PF26612">
    <property type="entry name" value="DUF8192"/>
    <property type="match status" value="1"/>
</dbReference>
<dbReference type="InterPro" id="IPR058505">
    <property type="entry name" value="DUF8192"/>
</dbReference>
<organism evidence="2 3">
    <name type="scientific">Capnocytophaga periodontitidis</name>
    <dbReference type="NCBI Taxonomy" id="2795027"/>
    <lineage>
        <taxon>Bacteria</taxon>
        <taxon>Pseudomonadati</taxon>
        <taxon>Bacteroidota</taxon>
        <taxon>Flavobacteriia</taxon>
        <taxon>Flavobacteriales</taxon>
        <taxon>Flavobacteriaceae</taxon>
        <taxon>Capnocytophaga</taxon>
    </lineage>
</organism>
<accession>A0ABS0SPX8</accession>
<keyword evidence="3" id="KW-1185">Reference proteome</keyword>
<reference evidence="2 3" key="1">
    <citation type="journal article" date="2021" name="Int. J. Syst. Evol. Microbiol.">
        <title>Capnocytophaga periodontitidis sp. nov., isolated from subgingival plaque of periodontitis patient.</title>
        <authorList>
            <person name="Zhang Y."/>
            <person name="Qiao D."/>
            <person name="Shi W."/>
            <person name="Wu D."/>
            <person name="Cai M."/>
        </authorList>
    </citation>
    <scope>NUCLEOTIDE SEQUENCE [LARGE SCALE GENOMIC DNA]</scope>
    <source>
        <strain evidence="2 3">051621</strain>
    </source>
</reference>
<comment type="caution">
    <text evidence="2">The sequence shown here is derived from an EMBL/GenBank/DDBJ whole genome shotgun (WGS) entry which is preliminary data.</text>
</comment>
<sequence>MKYIVIIVLFLIKFDAFAQQIRDFNDIPQEILVNLNKMGCDTNFVLNSYEVAFLNEIFKNERGNFDFINKKIVFVYAHLGIKNKRDFFIEQKERFSQKSTISSCSLFILDKNQSETNKYDAIIACWFKIRPDLEKLIKRIEKNNL</sequence>
<protein>
    <recommendedName>
        <fullName evidence="1">DUF8192 domain-containing protein</fullName>
    </recommendedName>
</protein>
<feature type="domain" description="DUF8192" evidence="1">
    <location>
        <begin position="43"/>
        <end position="141"/>
    </location>
</feature>
<evidence type="ECO:0000259" key="1">
    <source>
        <dbReference type="Pfam" id="PF26612"/>
    </source>
</evidence>
<evidence type="ECO:0000313" key="2">
    <source>
        <dbReference type="EMBL" id="MBI1647818.1"/>
    </source>
</evidence>
<evidence type="ECO:0000313" key="3">
    <source>
        <dbReference type="Proteomes" id="UP000641139"/>
    </source>
</evidence>
<proteinExistence type="predicted"/>